<feature type="transmembrane region" description="Helical" evidence="1">
    <location>
        <begin position="1416"/>
        <end position="1435"/>
    </location>
</feature>
<dbReference type="CDD" id="cd00185">
    <property type="entry name" value="TNFRSF"/>
    <property type="match status" value="1"/>
</dbReference>
<comment type="caution">
    <text evidence="4">The sequence shown here is derived from an EMBL/GenBank/DDBJ whole genome shotgun (WGS) entry which is preliminary data.</text>
</comment>
<dbReference type="InterPro" id="IPR011641">
    <property type="entry name" value="Tyr-kin_ephrin_A/B_rcpt-like"/>
</dbReference>
<dbReference type="SMART" id="SM01411">
    <property type="entry name" value="Ephrin_rec_like"/>
    <property type="match status" value="9"/>
</dbReference>
<evidence type="ECO:0000313" key="5">
    <source>
        <dbReference type="Proteomes" id="UP001165085"/>
    </source>
</evidence>
<feature type="domain" description="Tyrosine-protein kinase ephrin type A/B receptor-like" evidence="3">
    <location>
        <begin position="1024"/>
        <end position="1059"/>
    </location>
</feature>
<feature type="transmembrane region" description="Helical" evidence="1">
    <location>
        <begin position="1354"/>
        <end position="1375"/>
    </location>
</feature>
<dbReference type="SUPFAM" id="SSF49899">
    <property type="entry name" value="Concanavalin A-like lectins/glucanases"/>
    <property type="match status" value="3"/>
</dbReference>
<dbReference type="InterPro" id="IPR023393">
    <property type="entry name" value="START-like_dom_sf"/>
</dbReference>
<reference evidence="5" key="1">
    <citation type="journal article" date="2023" name="Commun. Biol.">
        <title>Genome analysis of Parmales, the sister group of diatoms, reveals the evolutionary specialization of diatoms from phago-mixotrophs to photoautotrophs.</title>
        <authorList>
            <person name="Ban H."/>
            <person name="Sato S."/>
            <person name="Yoshikawa S."/>
            <person name="Yamada K."/>
            <person name="Nakamura Y."/>
            <person name="Ichinomiya M."/>
            <person name="Sato N."/>
            <person name="Blanc-Mathieu R."/>
            <person name="Endo H."/>
            <person name="Kuwata A."/>
            <person name="Ogata H."/>
        </authorList>
    </citation>
    <scope>NUCLEOTIDE SEQUENCE [LARGE SCALE GENOMIC DNA]</scope>
    <source>
        <strain evidence="5">NIES 3701</strain>
    </source>
</reference>
<evidence type="ECO:0000313" key="4">
    <source>
        <dbReference type="EMBL" id="GMH87749.1"/>
    </source>
</evidence>
<keyword evidence="1" id="KW-0812">Transmembrane</keyword>
<dbReference type="SUPFAM" id="SSF55961">
    <property type="entry name" value="Bet v1-like"/>
    <property type="match status" value="1"/>
</dbReference>
<sequence>MHPRLPVRQENGACAVGSASSAVGATSETTCTSCNAGTYSSAEGSTTCEACVAGKASSTEGATSESTCTSCDAGKYSSMAGSITCVACAAGKASYTVGATSESSCEECEPGSYSSTEASITCTYCPVGYYSETLGETSESSCLECEEGKTSYSGTCVFNEHFWDFRGCTTDSPVTETNAGTLVATPKNGPTCSASGLNLDGNDDYADIDDWEWGGTTSIEVYVKYNSFNKWSRVLSFNSGEDEENVILSNKETSSKILWNVVREGTHNNMYASNFDSSTWTHVVVTASGTTTKVYKNGALAETNTDGVEPSVLKRNHHWLGRSAWNGDGYFDGTLAYMKMWHGVELKQSDVTTLYSPHNTAHHFWDFRGCTKGGTATDGIAGDLVATPKNGPTCVSDGISLDGNDDYVDVGDWEWGGTTSFEVYVKYDSFNLGSRVFDFSIGANSDNVILSNLGTTSTIDWSVGQALTQKYFATSNFDSSTWTHVVATVSGTTMTVYKNGVLASIVIDGWEPNVLPRTYNFIGASRDFSMVDSLMDGTIAYMKMWHGVELQQSDVTKLYAPHNTAHHFWDFRGCTDGATVTDSIAGDLVATPKNGPTCVSDGISLDGNDDYVDVGDWEWGGTTSIEVYVKYDSFSYFSSVFDFSSGADSDYVYLSNHGTSSTIGWSVGQGSTAKYFTTSNFDSSTWTHVVATVSGTTMKFYKNGALAGTKTDGWEPNVLTRDYHIIGASDWDGMGYYMDGTIAYMKMWHGVELQQANVTDLFNGRDTTPCPSITSSGGNCATCEAGNYGSSHKSKPTCVLCPAGRFSPTQSAPSVDTCLACGAGKASSSKGAISEDTCTTCDAGKYTSDEGSALCLNCVAGKFSTSVGSNNEEDCSVCAAGTYQNKTGSTSCVVCPAGKYNAHSAISAEDHNSLVDCINCYEGTYLSDEGTNATKHDNSADCQDCSPGKFTNDEKGENECHDCPAGKTSAATASACGVCPSGYKCSDTGTTIPCEKGTYSNNDTLTCSPCPRGHYCPGATDKQLCFVGTYQNATSQKECRACPGGKHQHSRGATVCNDCPPGHFCPERTVTPYECGSEALYCPANSESVTVISQGWYAIEDDGSTENTRKNAAKCEDGYACVGGGRKKCKDDEHTSDDLDSCESCGKFQQYNEITTKCDCKETFIRENDSEEEDGFRCTCPRGKTLVDGKCTACEDGWFKEHNGTGVCTSCDAEVIEDAFKTHPEISKSSNESCACGLGYFRDHHPKRADKRLWKCQDCEDPVIGLNAHNVNCTQIGLTLETLLINDGYWRNSLDSHKIEECDMEEACSQRPGTNGTECREGHDGPICSVCKDGFSKSTLKGICRPCDKLERLLWFYIGGPILLIVTLIGLYYFVRKKYNITGGRRNSINAAIAGFTKASADKNHWLSRIRTRVKILFSFYQIVSSLPETLSIVFPKMYTKFINIVSVISKLNFFEMINLECFLQKTQWLPKSVYGYYGAFLATMLTPILISFALLGFTLYMRRKQNSVEARRKLEATSFFLFFLLLYLVFTNTTQMAFSTLYCGTYSDDKHEYLVVDKSIKCGGSDYIFFKGLAIFFIVLYPIGIPATYLVELYKHRKAIQDAEKRDTNPDIKHISFLWRDYRPKYWWFEVYECGRRLSLTGGLILIGSGSDSVEQLVYALLVSVIGLFVISHCKPYNESEENAIAEYTAWAIFLTFLAAIMITLEYDGTLLSTDDDKEANFAILLIAIEISIFVMVVLGVLHKPLMWLLKKYDTKHIHDAPLKGMGPEVAFSVDLFVEYCKDLARSDAAKAGWLSVENTHGWSKIEQWSEETGAKVEWRCSTGDGPIDQGRVRFKVDQGIDDVRANVLSIKDTHKKGAGSFIYVIDKGEDWRQIYRAVRLAWPWRQRDFVYTEHMRREEGEGDVFVCSRSSSELNETTEEFSVKAGRLRAIIRLGIYRLHALDDGRTEITFIIDADLGGNFAIGFVQRRMLVSYIRGVVEMHRKYAERSKREGGAKSEPPPPLPFISSALLMVAKKGGVGREVATSPLFAGVYAGDSANNGLNIEMGRMVKEVVKKNSSTSDDNGAEGNNDIIVL</sequence>
<dbReference type="Pfam" id="PF07699">
    <property type="entry name" value="Ephrin_rec_like"/>
    <property type="match status" value="3"/>
</dbReference>
<dbReference type="Gene3D" id="2.10.50.10">
    <property type="entry name" value="Tumor Necrosis Factor Receptor, subunit A, domain 2"/>
    <property type="match status" value="6"/>
</dbReference>
<feature type="transmembrane region" description="Helical" evidence="1">
    <location>
        <begin position="1514"/>
        <end position="1531"/>
    </location>
</feature>
<dbReference type="InterPro" id="IPR009030">
    <property type="entry name" value="Growth_fac_rcpt_cys_sf"/>
</dbReference>
<name>A0A9W7BBE6_9STRA</name>
<dbReference type="Proteomes" id="UP001165085">
    <property type="component" value="Unassembled WGS sequence"/>
</dbReference>
<feature type="transmembrane region" description="Helical" evidence="1">
    <location>
        <begin position="1569"/>
        <end position="1592"/>
    </location>
</feature>
<dbReference type="PANTHER" id="PTHR46967:SF2">
    <property type="entry name" value="SUSHI, VON WILLEBRAND FACTOR TYPE A, EGF AND PENTRAXIN DOMAIN-CONTAINING PROTEIN 1-LIKE"/>
    <property type="match status" value="1"/>
</dbReference>
<keyword evidence="1" id="KW-0472">Membrane</keyword>
<dbReference type="InterPro" id="IPR002913">
    <property type="entry name" value="START_lipid-bd_dom"/>
</dbReference>
<accession>A0A9W7BBE6</accession>
<evidence type="ECO:0000256" key="1">
    <source>
        <dbReference type="SAM" id="Phobius"/>
    </source>
</evidence>
<organism evidence="4 5">
    <name type="scientific">Triparma strigata</name>
    <dbReference type="NCBI Taxonomy" id="1606541"/>
    <lineage>
        <taxon>Eukaryota</taxon>
        <taxon>Sar</taxon>
        <taxon>Stramenopiles</taxon>
        <taxon>Ochrophyta</taxon>
        <taxon>Bolidophyceae</taxon>
        <taxon>Parmales</taxon>
        <taxon>Triparmaceae</taxon>
        <taxon>Triparma</taxon>
    </lineage>
</organism>
<evidence type="ECO:0000259" key="3">
    <source>
        <dbReference type="Pfam" id="PF07699"/>
    </source>
</evidence>
<dbReference type="PANTHER" id="PTHR46967">
    <property type="entry name" value="INSULIN-LIKE GROWTH FACTOR BINDING PROTEIN,N-TERMINAL"/>
    <property type="match status" value="1"/>
</dbReference>
<feature type="domain" description="Tyrosine-protein kinase ephrin type A/B receptor-like" evidence="3">
    <location>
        <begin position="871"/>
        <end position="904"/>
    </location>
</feature>
<keyword evidence="5" id="KW-1185">Reference proteome</keyword>
<dbReference type="OrthoDB" id="5950997at2759"/>
<dbReference type="InterPro" id="IPR013320">
    <property type="entry name" value="ConA-like_dom_sf"/>
</dbReference>
<dbReference type="Gene3D" id="3.30.530.20">
    <property type="match status" value="1"/>
</dbReference>
<dbReference type="SUPFAM" id="SSF57184">
    <property type="entry name" value="Growth factor receptor domain"/>
    <property type="match status" value="3"/>
</dbReference>
<feature type="transmembrane region" description="Helical" evidence="1">
    <location>
        <begin position="1475"/>
        <end position="1502"/>
    </location>
</feature>
<proteinExistence type="predicted"/>
<gene>
    <name evidence="4" type="ORF">TrST_g3113</name>
</gene>
<keyword evidence="1" id="KW-1133">Transmembrane helix</keyword>
<dbReference type="EMBL" id="BRXY01000332">
    <property type="protein sequence ID" value="GMH87749.1"/>
    <property type="molecule type" value="Genomic_DNA"/>
</dbReference>
<dbReference type="Gene3D" id="2.60.120.200">
    <property type="match status" value="3"/>
</dbReference>
<feature type="transmembrane region" description="Helical" evidence="1">
    <location>
        <begin position="1687"/>
        <end position="1706"/>
    </location>
</feature>
<dbReference type="Pfam" id="PF01852">
    <property type="entry name" value="START"/>
    <property type="match status" value="1"/>
</dbReference>
<evidence type="ECO:0000259" key="2">
    <source>
        <dbReference type="Pfam" id="PF01852"/>
    </source>
</evidence>
<feature type="domain" description="Tyrosine-protein kinase ephrin type A/B receptor-like" evidence="3">
    <location>
        <begin position="26"/>
        <end position="68"/>
    </location>
</feature>
<protein>
    <submittedName>
        <fullName evidence="4">Uncharacterized protein</fullName>
    </submittedName>
</protein>
<dbReference type="Pfam" id="PF13385">
    <property type="entry name" value="Laminin_G_3"/>
    <property type="match status" value="3"/>
</dbReference>
<dbReference type="GO" id="GO:0008289">
    <property type="term" value="F:lipid binding"/>
    <property type="evidence" value="ECO:0007669"/>
    <property type="project" value="InterPro"/>
</dbReference>
<feature type="transmembrane region" description="Helical" evidence="1">
    <location>
        <begin position="1721"/>
        <end position="1743"/>
    </location>
</feature>
<feature type="domain" description="START" evidence="2">
    <location>
        <begin position="1863"/>
        <end position="1971"/>
    </location>
</feature>